<gene>
    <name evidence="5" type="ORF">FHS90_001857</name>
</gene>
<dbReference type="Proteomes" id="UP000563094">
    <property type="component" value="Unassembled WGS sequence"/>
</dbReference>
<evidence type="ECO:0000256" key="1">
    <source>
        <dbReference type="ARBA" id="ARBA00022801"/>
    </source>
</evidence>
<evidence type="ECO:0000256" key="2">
    <source>
        <dbReference type="ARBA" id="ARBA00023295"/>
    </source>
</evidence>
<dbReference type="InterPro" id="IPR017853">
    <property type="entry name" value="GH"/>
</dbReference>
<reference evidence="5 6" key="1">
    <citation type="submission" date="2020-08" db="EMBL/GenBank/DDBJ databases">
        <title>Genomic Encyclopedia of Type Strains, Phase IV (KMG-IV): sequencing the most valuable type-strain genomes for metagenomic binning, comparative biology and taxonomic classification.</title>
        <authorList>
            <person name="Goeker M."/>
        </authorList>
    </citation>
    <scope>NUCLEOTIDE SEQUENCE [LARGE SCALE GENOMIC DNA]</scope>
    <source>
        <strain evidence="5 6">DSM 29854</strain>
    </source>
</reference>
<evidence type="ECO:0000256" key="3">
    <source>
        <dbReference type="SAM" id="SignalP"/>
    </source>
</evidence>
<dbReference type="Pfam" id="PF00150">
    <property type="entry name" value="Cellulase"/>
    <property type="match status" value="1"/>
</dbReference>
<feature type="signal peptide" evidence="3">
    <location>
        <begin position="1"/>
        <end position="20"/>
    </location>
</feature>
<dbReference type="InterPro" id="IPR001547">
    <property type="entry name" value="Glyco_hydro_5"/>
</dbReference>
<dbReference type="GO" id="GO:0004553">
    <property type="term" value="F:hydrolase activity, hydrolyzing O-glycosyl compounds"/>
    <property type="evidence" value="ECO:0007669"/>
    <property type="project" value="InterPro"/>
</dbReference>
<keyword evidence="3" id="KW-0732">Signal</keyword>
<proteinExistence type="predicted"/>
<dbReference type="Gene3D" id="3.20.20.80">
    <property type="entry name" value="Glycosidases"/>
    <property type="match status" value="1"/>
</dbReference>
<dbReference type="SUPFAM" id="SSF51445">
    <property type="entry name" value="(Trans)glycosidases"/>
    <property type="match status" value="1"/>
</dbReference>
<feature type="domain" description="Glycoside hydrolase family 5" evidence="4">
    <location>
        <begin position="205"/>
        <end position="476"/>
    </location>
</feature>
<organism evidence="5 6">
    <name type="scientific">Rufibacter quisquiliarum</name>
    <dbReference type="NCBI Taxonomy" id="1549639"/>
    <lineage>
        <taxon>Bacteria</taxon>
        <taxon>Pseudomonadati</taxon>
        <taxon>Bacteroidota</taxon>
        <taxon>Cytophagia</taxon>
        <taxon>Cytophagales</taxon>
        <taxon>Hymenobacteraceae</taxon>
        <taxon>Rufibacter</taxon>
    </lineage>
</organism>
<dbReference type="PANTHER" id="PTHR34142">
    <property type="entry name" value="ENDO-BETA-1,4-GLUCANASE A"/>
    <property type="match status" value="1"/>
</dbReference>
<protein>
    <recommendedName>
        <fullName evidence="4">Glycoside hydrolase family 5 domain-containing protein</fullName>
    </recommendedName>
</protein>
<accession>A0A839GQJ5</accession>
<evidence type="ECO:0000313" key="5">
    <source>
        <dbReference type="EMBL" id="MBA9077146.1"/>
    </source>
</evidence>
<feature type="chain" id="PRO_5032290026" description="Glycoside hydrolase family 5 domain-containing protein" evidence="3">
    <location>
        <begin position="21"/>
        <end position="927"/>
    </location>
</feature>
<dbReference type="EMBL" id="JACJIQ010000006">
    <property type="protein sequence ID" value="MBA9077146.1"/>
    <property type="molecule type" value="Genomic_DNA"/>
</dbReference>
<evidence type="ECO:0000259" key="4">
    <source>
        <dbReference type="Pfam" id="PF00150"/>
    </source>
</evidence>
<dbReference type="PANTHER" id="PTHR34142:SF1">
    <property type="entry name" value="GLYCOSIDE HYDROLASE FAMILY 5 DOMAIN-CONTAINING PROTEIN"/>
    <property type="match status" value="1"/>
</dbReference>
<dbReference type="AlphaFoldDB" id="A0A839GQJ5"/>
<evidence type="ECO:0000313" key="6">
    <source>
        <dbReference type="Proteomes" id="UP000563094"/>
    </source>
</evidence>
<sequence length="927" mass="103336">MTRIFPLILLVFCLCLSAAAQTITHAWDFNSSVVNNQVDGWNIVNFTNANTANGILSLTGSARFNHIRYNVPSGVTINPLQSKTAIIRLKNETSETVGRLYFWGSQASAVFIDFDITPNDSQFREYKIDLSRDTAWTGTISAIRFDVPTTLQTAYYGQQVKVDYVKLSTEVLPPPAPLPKPTMPAREPAPFGINLAGAGFGEKQNMPGVYMQHYEYPTKAELDYWKAKGLNLVRFSFVWERIQKSLNGPLDNFELTQMKRFVDEARARGMWVLLDFHNYGRRVINGNEVILGASGLPVATVTDVWRKLALVFKDYDNIWGYGIMNEPHDMLPTHPWFEIAQDLIEEIRDVDTHTPIVVGGDRWSSGYHWPSYSDNLKNLYDPSNKLIFEAHQYFDANFSGLYANSYDADQVTPTTGVDRIAPFVNWLKQNNLKGFVGEYSIPDDAADLSRWRVTLDNMLAYMKANGVNGTYWAAGPRWGANRMAVEPLGGVDRPQMTVLQNYLTADVVPTGSPTNQTHVWDFNGSLTNGLVDNWSFVQYGSVSAANGILSLTVSQTYNHLKHQPTAANAINPAVSKYAVIRLKNETPDTKARFYWRGADLAAHFVEFTITANDTQFKEYVVNLTQNTNWSGQSTIKEIRFDLPSPSSASAIGKIVRVDQVKLLSAVAPAPQPLTWNFDAPVTNYMVENWVIVNYTNASTANGILNLIAPVTYNHIKLDVPAASPIDPAVYQYATIKLKNGTAETKARFYWRGPDLAAHYAEFTITANDATFKEYTVDLSQIAAWAGQGTIKQIRFDVPTPVQAASWGAPVAIDFISLAATASPMQTLNVSSISQPLVAEGSLLEDQRQWQVVSAKDGVFQVMATVPQEERGQLLISDLSVRKLYSKLHTLPKGTTVLEAKVKRMAAGIYVVTWYNGREKITQKVKVN</sequence>
<keyword evidence="1" id="KW-0378">Hydrolase</keyword>
<dbReference type="CDD" id="cd00551">
    <property type="entry name" value="AmyAc_family"/>
    <property type="match status" value="1"/>
</dbReference>
<name>A0A839GQJ5_9BACT</name>
<keyword evidence="6" id="KW-1185">Reference proteome</keyword>
<keyword evidence="2" id="KW-0326">Glycosidase</keyword>
<dbReference type="RefSeq" id="WP_182512768.1">
    <property type="nucleotide sequence ID" value="NZ_JACJIQ010000006.1"/>
</dbReference>
<comment type="caution">
    <text evidence="5">The sequence shown here is derived from an EMBL/GenBank/DDBJ whole genome shotgun (WGS) entry which is preliminary data.</text>
</comment>
<dbReference type="GO" id="GO:0009251">
    <property type="term" value="P:glucan catabolic process"/>
    <property type="evidence" value="ECO:0007669"/>
    <property type="project" value="TreeGrafter"/>
</dbReference>